<dbReference type="EMBL" id="BARW01004201">
    <property type="protein sequence ID" value="GAI60750.1"/>
    <property type="molecule type" value="Genomic_DNA"/>
</dbReference>
<accession>X1RC77</accession>
<protein>
    <submittedName>
        <fullName evidence="2">Uncharacterized protein</fullName>
    </submittedName>
</protein>
<gene>
    <name evidence="2" type="ORF">S12H4_10030</name>
</gene>
<evidence type="ECO:0000256" key="1">
    <source>
        <dbReference type="SAM" id="MobiDB-lite"/>
    </source>
</evidence>
<comment type="caution">
    <text evidence="2">The sequence shown here is derived from an EMBL/GenBank/DDBJ whole genome shotgun (WGS) entry which is preliminary data.</text>
</comment>
<sequence length="65" mass="7559">MEYTEHYDNLEQRELICATAASNGFRNIHDTFDKDWKRGDEPYGTLTFTDIKPEPEPEPGPSRLD</sequence>
<evidence type="ECO:0000313" key="2">
    <source>
        <dbReference type="EMBL" id="GAI60750.1"/>
    </source>
</evidence>
<feature type="region of interest" description="Disordered" evidence="1">
    <location>
        <begin position="43"/>
        <end position="65"/>
    </location>
</feature>
<name>X1RC77_9ZZZZ</name>
<reference evidence="2" key="1">
    <citation type="journal article" date="2014" name="Front. Microbiol.">
        <title>High frequency of phylogenetically diverse reductive dehalogenase-homologous genes in deep subseafloor sedimentary metagenomes.</title>
        <authorList>
            <person name="Kawai M."/>
            <person name="Futagami T."/>
            <person name="Toyoda A."/>
            <person name="Takaki Y."/>
            <person name="Nishi S."/>
            <person name="Hori S."/>
            <person name="Arai W."/>
            <person name="Tsubouchi T."/>
            <person name="Morono Y."/>
            <person name="Uchiyama I."/>
            <person name="Ito T."/>
            <person name="Fujiyama A."/>
            <person name="Inagaki F."/>
            <person name="Takami H."/>
        </authorList>
    </citation>
    <scope>NUCLEOTIDE SEQUENCE</scope>
    <source>
        <strain evidence="2">Expedition CK06-06</strain>
    </source>
</reference>
<proteinExistence type="predicted"/>
<organism evidence="2">
    <name type="scientific">marine sediment metagenome</name>
    <dbReference type="NCBI Taxonomy" id="412755"/>
    <lineage>
        <taxon>unclassified sequences</taxon>
        <taxon>metagenomes</taxon>
        <taxon>ecological metagenomes</taxon>
    </lineage>
</organism>
<dbReference type="AlphaFoldDB" id="X1RC77"/>
<feature type="non-terminal residue" evidence="2">
    <location>
        <position position="65"/>
    </location>
</feature>